<sequence>MLDANSRESLSEQLRPPHGYRLRQAVGTTFTLDMVSALAIPLSFIKGSGEDPENSVAVINAVRKVSDRIDIFSQAGLTRVPRQANDLLTVLEPMLHQVVSPQRGALFHPKIWLVEYESGEHLTYRFLCSSRNLTPDASWDLLVRVDGRISDPEEDSQDFSIDNGPLARFIEALPGMATRDLDPDRITRISGLTQRLTQAIWELPPDIGTLAFRPLGTGENIPESSLARLLGDGESAVGLNGQSDGRRSFGAKKLLISPFVDDTTVVALRDKWTQQLDVFGRGEELDTLSPETLSDPKIVFHSFNELGVADEEEMDAMMEAEDLRGLHAKAVFTDFDRTTHVLLGSANATQAAFRRNVEFCVEMTGPKTTIGVDQVRKDLESLHFLLHEGPGGMEHTEESALEFRLQNALIEAASHVFTLDASSSIGRDDYELRIEHSYAPSPGFAAKIGLLTLPNQLHRIEADNRPERHFFSRLPLASVTPFALIELTDVDSGMKRSTIVQGVLRTDIDGRIDRIIASQLDTPEKLRAFLLLFLTPEDVSPQNSTDGSLGFFGAALADNGMGFSGLFEVVATAAASPGAAKLFADVEPVLAQLYAMSDGDPDLDEIRILWDAALAAVEGP</sequence>
<accession>A0ABP9TNQ7</accession>
<organism evidence="1 2">
    <name type="scientific">Paeniglutamicibacter antarcticus</name>
    <dbReference type="NCBI Taxonomy" id="494023"/>
    <lineage>
        <taxon>Bacteria</taxon>
        <taxon>Bacillati</taxon>
        <taxon>Actinomycetota</taxon>
        <taxon>Actinomycetes</taxon>
        <taxon>Micrococcales</taxon>
        <taxon>Micrococcaceae</taxon>
        <taxon>Paeniglutamicibacter</taxon>
    </lineage>
</organism>
<proteinExistence type="predicted"/>
<evidence type="ECO:0000313" key="2">
    <source>
        <dbReference type="Proteomes" id="UP001501257"/>
    </source>
</evidence>
<comment type="caution">
    <text evidence="1">The sequence shown here is derived from an EMBL/GenBank/DDBJ whole genome shotgun (WGS) entry which is preliminary data.</text>
</comment>
<keyword evidence="2" id="KW-1185">Reference proteome</keyword>
<dbReference type="Gene3D" id="3.30.870.10">
    <property type="entry name" value="Endonuclease Chain A"/>
    <property type="match status" value="1"/>
</dbReference>
<dbReference type="Proteomes" id="UP001501257">
    <property type="component" value="Unassembled WGS sequence"/>
</dbReference>
<dbReference type="EMBL" id="BAABLK010000037">
    <property type="protein sequence ID" value="GAA5228424.1"/>
    <property type="molecule type" value="Genomic_DNA"/>
</dbReference>
<dbReference type="InterPro" id="IPR059166">
    <property type="entry name" value="PLD-like_cat"/>
</dbReference>
<evidence type="ECO:0000313" key="1">
    <source>
        <dbReference type="EMBL" id="GAA5228424.1"/>
    </source>
</evidence>
<dbReference type="RefSeq" id="WP_210099472.1">
    <property type="nucleotide sequence ID" value="NZ_BAABLK010000037.1"/>
</dbReference>
<protein>
    <submittedName>
        <fullName evidence="1">Phospholipase D family protein</fullName>
    </submittedName>
</protein>
<name>A0ABP9TNQ7_9MICC</name>
<gene>
    <name evidence="1" type="ORF">GCM10025778_29580</name>
</gene>
<reference evidence="2" key="1">
    <citation type="journal article" date="2019" name="Int. J. Syst. Evol. Microbiol.">
        <title>The Global Catalogue of Microorganisms (GCM) 10K type strain sequencing project: providing services to taxonomists for standard genome sequencing and annotation.</title>
        <authorList>
            <consortium name="The Broad Institute Genomics Platform"/>
            <consortium name="The Broad Institute Genome Sequencing Center for Infectious Disease"/>
            <person name="Wu L."/>
            <person name="Ma J."/>
        </authorList>
    </citation>
    <scope>NUCLEOTIDE SEQUENCE [LARGE SCALE GENOMIC DNA]</scope>
    <source>
        <strain evidence="2">JCM 18952</strain>
    </source>
</reference>
<dbReference type="CDD" id="cd09176">
    <property type="entry name" value="PLDc_unchar6"/>
    <property type="match status" value="1"/>
</dbReference>